<dbReference type="PANTHER" id="PTHR43806">
    <property type="entry name" value="PEPTIDASE S8"/>
    <property type="match status" value="1"/>
</dbReference>
<dbReference type="RefSeq" id="WP_099148116.1">
    <property type="nucleotide sequence ID" value="NZ_PDUD01000001.1"/>
</dbReference>
<dbReference type="GO" id="GO:0006508">
    <property type="term" value="P:proteolysis"/>
    <property type="evidence" value="ECO:0007669"/>
    <property type="project" value="UniProtKB-KW"/>
</dbReference>
<dbReference type="PROSITE" id="PS00137">
    <property type="entry name" value="SUBTILASE_HIS"/>
    <property type="match status" value="1"/>
</dbReference>
<evidence type="ECO:0000256" key="2">
    <source>
        <dbReference type="ARBA" id="ARBA00022670"/>
    </source>
</evidence>
<proteinExistence type="inferred from homology"/>
<keyword evidence="7" id="KW-1133">Transmembrane helix</keyword>
<evidence type="ECO:0000259" key="8">
    <source>
        <dbReference type="Pfam" id="PF00082"/>
    </source>
</evidence>
<evidence type="ECO:0000256" key="7">
    <source>
        <dbReference type="SAM" id="Phobius"/>
    </source>
</evidence>
<feature type="transmembrane region" description="Helical" evidence="7">
    <location>
        <begin position="84"/>
        <end position="100"/>
    </location>
</feature>
<dbReference type="SUPFAM" id="SSF52743">
    <property type="entry name" value="Subtilisin-like"/>
    <property type="match status" value="1"/>
</dbReference>
<feature type="transmembrane region" description="Helical" evidence="7">
    <location>
        <begin position="6"/>
        <end position="22"/>
    </location>
</feature>
<accession>A0A2D0NJ46</accession>
<dbReference type="Proteomes" id="UP000223913">
    <property type="component" value="Unassembled WGS sequence"/>
</dbReference>
<dbReference type="PRINTS" id="PR00723">
    <property type="entry name" value="SUBTILISIN"/>
</dbReference>
<comment type="similarity">
    <text evidence="1 5 6">Belongs to the peptidase S8 family.</text>
</comment>
<evidence type="ECO:0000256" key="6">
    <source>
        <dbReference type="RuleBase" id="RU003355"/>
    </source>
</evidence>
<dbReference type="InterPro" id="IPR023827">
    <property type="entry name" value="Peptidase_S8_Asp-AS"/>
</dbReference>
<sequence length="508" mass="55655">MLSLIYVAGFGLSALFLALWFYKQRRDGGAFFPIMLLMAIVAFVVGVASSELALDEKLLVLFRDLTVLGFIGLFSRLFLKRFPLFLFGLLLLAVGLRFYYNNFMQYALIAEPVTVEENWSDDGELLIELAEGADLQTLEPIFQYYGVRASRAFQPKLADQTELDDYYVLDIPNDQKDWKGLQKALDKSGIIDWVEGNESVSVSPIEANRKLPEVNRKYGINDPGLEHLWSFEVMSMDQLYDFLDQQKIKPKKTAVVAILDTGVDSKHEDLTDNFTSINSKYDNDPRGHGTHCAGIAGAVSNNQKGVASYSRNNGFVKLTSIKVLNSSGMGTQQTIINGIIEAADRKVDVISLSLGGYSNQTKQRAYEKAVKYANKAGCIVVAAAGNSNRNAKDFSPVNAEGVIGVSAISEDLSRAVFSNTVEDIKMGVAAPGTNIYSTIPGNNYASYNGTSMATPYVSGLIGLMKSINPKLDSQQAYEILHASGKDTRSGSETGQLIQPLGAIKQLMK</sequence>
<dbReference type="EMBL" id="PDUD01000001">
    <property type="protein sequence ID" value="PHN08525.1"/>
    <property type="molecule type" value="Genomic_DNA"/>
</dbReference>
<dbReference type="Pfam" id="PF00082">
    <property type="entry name" value="Peptidase_S8"/>
    <property type="match status" value="1"/>
</dbReference>
<feature type="active site" description="Charge relay system" evidence="5">
    <location>
        <position position="451"/>
    </location>
</feature>
<feature type="transmembrane region" description="Helical" evidence="7">
    <location>
        <begin position="29"/>
        <end position="48"/>
    </location>
</feature>
<keyword evidence="10" id="KW-1185">Reference proteome</keyword>
<evidence type="ECO:0000256" key="1">
    <source>
        <dbReference type="ARBA" id="ARBA00011073"/>
    </source>
</evidence>
<evidence type="ECO:0000256" key="5">
    <source>
        <dbReference type="PROSITE-ProRule" id="PRU01240"/>
    </source>
</evidence>
<dbReference type="AlphaFoldDB" id="A0A2D0NJ46"/>
<dbReference type="InterPro" id="IPR015500">
    <property type="entry name" value="Peptidase_S8_subtilisin-rel"/>
</dbReference>
<evidence type="ECO:0000256" key="3">
    <source>
        <dbReference type="ARBA" id="ARBA00022801"/>
    </source>
</evidence>
<dbReference type="InterPro" id="IPR022398">
    <property type="entry name" value="Peptidase_S8_His-AS"/>
</dbReference>
<evidence type="ECO:0000256" key="4">
    <source>
        <dbReference type="ARBA" id="ARBA00022825"/>
    </source>
</evidence>
<dbReference type="InterPro" id="IPR000209">
    <property type="entry name" value="Peptidase_S8/S53_dom"/>
</dbReference>
<dbReference type="Gene3D" id="3.40.50.200">
    <property type="entry name" value="Peptidase S8/S53 domain"/>
    <property type="match status" value="1"/>
</dbReference>
<keyword evidence="4 5" id="KW-0720">Serine protease</keyword>
<feature type="active site" description="Charge relay system" evidence="5">
    <location>
        <position position="260"/>
    </location>
</feature>
<keyword evidence="7" id="KW-0812">Transmembrane</keyword>
<dbReference type="PROSITE" id="PS00138">
    <property type="entry name" value="SUBTILASE_SER"/>
    <property type="match status" value="1"/>
</dbReference>
<keyword evidence="7" id="KW-0472">Membrane</keyword>
<dbReference type="PROSITE" id="PS00136">
    <property type="entry name" value="SUBTILASE_ASP"/>
    <property type="match status" value="1"/>
</dbReference>
<dbReference type="InterPro" id="IPR036852">
    <property type="entry name" value="Peptidase_S8/S53_dom_sf"/>
</dbReference>
<keyword evidence="3 5" id="KW-0378">Hydrolase</keyword>
<feature type="active site" description="Charge relay system" evidence="5">
    <location>
        <position position="288"/>
    </location>
</feature>
<dbReference type="GO" id="GO:0004252">
    <property type="term" value="F:serine-type endopeptidase activity"/>
    <property type="evidence" value="ECO:0007669"/>
    <property type="project" value="UniProtKB-UniRule"/>
</dbReference>
<dbReference type="InterPro" id="IPR050131">
    <property type="entry name" value="Peptidase_S8_subtilisin-like"/>
</dbReference>
<evidence type="ECO:0000313" key="10">
    <source>
        <dbReference type="Proteomes" id="UP000223913"/>
    </source>
</evidence>
<name>A0A2D0NJ46_FLAN2</name>
<dbReference type="PANTHER" id="PTHR43806:SF11">
    <property type="entry name" value="CEREVISIN-RELATED"/>
    <property type="match status" value="1"/>
</dbReference>
<evidence type="ECO:0000313" key="9">
    <source>
        <dbReference type="EMBL" id="PHN08525.1"/>
    </source>
</evidence>
<dbReference type="PROSITE" id="PS51892">
    <property type="entry name" value="SUBTILASE"/>
    <property type="match status" value="1"/>
</dbReference>
<organism evidence="9 10">
    <name type="scientific">Flavilitoribacter nigricans (strain ATCC 23147 / DSM 23189 / NBRC 102662 / NCIMB 1420 / SS-2)</name>
    <name type="common">Lewinella nigricans</name>
    <dbReference type="NCBI Taxonomy" id="1122177"/>
    <lineage>
        <taxon>Bacteria</taxon>
        <taxon>Pseudomonadati</taxon>
        <taxon>Bacteroidota</taxon>
        <taxon>Saprospiria</taxon>
        <taxon>Saprospirales</taxon>
        <taxon>Lewinellaceae</taxon>
        <taxon>Flavilitoribacter</taxon>
    </lineage>
</organism>
<feature type="transmembrane region" description="Helical" evidence="7">
    <location>
        <begin position="60"/>
        <end position="79"/>
    </location>
</feature>
<reference evidence="9 10" key="1">
    <citation type="submission" date="2017-10" db="EMBL/GenBank/DDBJ databases">
        <title>The draft genome sequence of Lewinella nigricans NBRC 102662.</title>
        <authorList>
            <person name="Wang K."/>
        </authorList>
    </citation>
    <scope>NUCLEOTIDE SEQUENCE [LARGE SCALE GENOMIC DNA]</scope>
    <source>
        <strain evidence="9 10">NBRC 102662</strain>
    </source>
</reference>
<comment type="caution">
    <text evidence="9">The sequence shown here is derived from an EMBL/GenBank/DDBJ whole genome shotgun (WGS) entry which is preliminary data.</text>
</comment>
<protein>
    <submittedName>
        <fullName evidence="9">Subtilisin</fullName>
    </submittedName>
</protein>
<keyword evidence="2 5" id="KW-0645">Protease</keyword>
<dbReference type="OrthoDB" id="9798386at2"/>
<feature type="domain" description="Peptidase S8/S53" evidence="8">
    <location>
        <begin position="252"/>
        <end position="480"/>
    </location>
</feature>
<dbReference type="InterPro" id="IPR023828">
    <property type="entry name" value="Peptidase_S8_Ser-AS"/>
</dbReference>
<gene>
    <name evidence="9" type="ORF">CRP01_01025</name>
</gene>